<dbReference type="STRING" id="1336232.GCA_000518825_00443"/>
<sequence length="482" mass="53339">MNYKNLSILELHQKLVNKEITVLELTKLVIEETKKINGSNAINNLSEEFALKNASNLDAKFNSNSLLFGIPYFAKDNFATKNIETTSSSNILKGYIPPFNATAISKLEASHSVLIGKTALDELGMGGVGLYSCNGIITNPADSQRIVGGSSSGSAYVVAKGIVPFATGSDTGDSIRKPASFNNIVGFKPSYGAISRYGLLPYSPSLDTVGFFTRNVTDMVVISDATFGYDVKDATSFISKQENMFEKVNNLKEKTKFAYIKKVIDDLRPEVSQEYYDLFKKIKAKGHEVVEVQFKQELLDVLSPIYKMISFSESVSTNANLDGIKFGKREFGKDYVEIITNSRTKGFGDEVKKRFIVGALNLNKENQTIYLNKAKQVRRLIVEELNKIFDQNDILIIPPTDKVAPLISELKNEKTEGKEYLDDILTLANFNGSPSITIPFLKENKLGIGINLNAKPKNDLLCLQAAKLLEDIIGIKNEIVED</sequence>
<dbReference type="SUPFAM" id="SSF75304">
    <property type="entry name" value="Amidase signature (AS) enzymes"/>
    <property type="match status" value="1"/>
</dbReference>
<evidence type="ECO:0000313" key="2">
    <source>
        <dbReference type="EMBL" id="ASZ08920.1"/>
    </source>
</evidence>
<name>A0A249SMS7_9MOLU</name>
<keyword evidence="3" id="KW-1185">Reference proteome</keyword>
<feature type="domain" description="Amidase" evidence="1">
    <location>
        <begin position="24"/>
        <end position="463"/>
    </location>
</feature>
<organism evidence="2 3">
    <name type="scientific">Mesoplasma chauliocola</name>
    <dbReference type="NCBI Taxonomy" id="216427"/>
    <lineage>
        <taxon>Bacteria</taxon>
        <taxon>Bacillati</taxon>
        <taxon>Mycoplasmatota</taxon>
        <taxon>Mollicutes</taxon>
        <taxon>Entomoplasmatales</taxon>
        <taxon>Entomoplasmataceae</taxon>
        <taxon>Mesoplasma</taxon>
    </lineage>
</organism>
<dbReference type="InterPro" id="IPR023631">
    <property type="entry name" value="Amidase_dom"/>
</dbReference>
<dbReference type="GO" id="GO:0016740">
    <property type="term" value="F:transferase activity"/>
    <property type="evidence" value="ECO:0007669"/>
    <property type="project" value="UniProtKB-KW"/>
</dbReference>
<dbReference type="InterPro" id="IPR000120">
    <property type="entry name" value="Amidase"/>
</dbReference>
<dbReference type="EMBL" id="CP023173">
    <property type="protein sequence ID" value="ASZ08920.1"/>
    <property type="molecule type" value="Genomic_DNA"/>
</dbReference>
<dbReference type="InterPro" id="IPR036928">
    <property type="entry name" value="AS_sf"/>
</dbReference>
<dbReference type="Gene3D" id="3.90.1300.10">
    <property type="entry name" value="Amidase signature (AS) domain"/>
    <property type="match status" value="1"/>
</dbReference>
<dbReference type="Proteomes" id="UP000232229">
    <property type="component" value="Chromosome"/>
</dbReference>
<dbReference type="AlphaFoldDB" id="A0A249SMS7"/>
<dbReference type="PANTHER" id="PTHR11895">
    <property type="entry name" value="TRANSAMIDASE"/>
    <property type="match status" value="1"/>
</dbReference>
<protein>
    <submittedName>
        <fullName evidence="2">Asp-tRNA(Asn)/Glu-tRNA(Gln) amidotransferase GatCAB subunit A</fullName>
    </submittedName>
</protein>
<dbReference type="PROSITE" id="PS00571">
    <property type="entry name" value="AMIDASES"/>
    <property type="match status" value="1"/>
</dbReference>
<keyword evidence="2" id="KW-0808">Transferase</keyword>
<dbReference type="PANTHER" id="PTHR11895:SF151">
    <property type="entry name" value="GLUTAMYL-TRNA(GLN) AMIDOTRANSFERASE SUBUNIT A"/>
    <property type="match status" value="1"/>
</dbReference>
<accession>A0A249SMS7</accession>
<proteinExistence type="predicted"/>
<gene>
    <name evidence="2" type="ORF">CK556_00880</name>
</gene>
<reference evidence="2 3" key="1">
    <citation type="submission" date="2017-08" db="EMBL/GenBank/DDBJ databases">
        <title>Complete Genome Sequence of Mesoplasma chauliocola.</title>
        <authorList>
            <person name="Knight T.F.Jr."/>
            <person name="Citino T."/>
        </authorList>
    </citation>
    <scope>NUCLEOTIDE SEQUENCE [LARGE SCALE GENOMIC DNA]</scope>
    <source>
        <strain evidence="2 3">CHPA-2</strain>
    </source>
</reference>
<dbReference type="InterPro" id="IPR020556">
    <property type="entry name" value="Amidase_CS"/>
</dbReference>
<dbReference type="Pfam" id="PF01425">
    <property type="entry name" value="Amidase"/>
    <property type="match status" value="1"/>
</dbReference>
<evidence type="ECO:0000313" key="3">
    <source>
        <dbReference type="Proteomes" id="UP000232229"/>
    </source>
</evidence>
<dbReference type="KEGG" id="mchc:CK556_00880"/>
<dbReference type="RefSeq" id="WP_036246760.1">
    <property type="nucleotide sequence ID" value="NZ_CP023173.1"/>
</dbReference>
<evidence type="ECO:0000259" key="1">
    <source>
        <dbReference type="Pfam" id="PF01425"/>
    </source>
</evidence>